<gene>
    <name evidence="6" type="ORF">CUD01_12980</name>
</gene>
<proteinExistence type="predicted"/>
<dbReference type="GO" id="GO:0004222">
    <property type="term" value="F:metalloendopeptidase activity"/>
    <property type="evidence" value="ECO:0007669"/>
    <property type="project" value="InterPro"/>
</dbReference>
<evidence type="ECO:0000256" key="3">
    <source>
        <dbReference type="ARBA" id="ARBA00022801"/>
    </source>
</evidence>
<evidence type="ECO:0000313" key="7">
    <source>
        <dbReference type="Proteomes" id="UP000315842"/>
    </source>
</evidence>
<dbReference type="InterPro" id="IPR021190">
    <property type="entry name" value="Pept_M10A"/>
</dbReference>
<evidence type="ECO:0000256" key="1">
    <source>
        <dbReference type="ARBA" id="ARBA00022670"/>
    </source>
</evidence>
<dbReference type="AlphaFoldDB" id="A0A4Y3KBW0"/>
<keyword evidence="2" id="KW-0479">Metal-binding</keyword>
<keyword evidence="4" id="KW-0862">Zinc</keyword>
<keyword evidence="1" id="KW-0645">Protease</keyword>
<reference evidence="6 7" key="1">
    <citation type="submission" date="2019-06" db="EMBL/GenBank/DDBJ databases">
        <title>Whole genome shotgun sequence of Cellulomonas uda NBRC 3747.</title>
        <authorList>
            <person name="Hosoyama A."/>
            <person name="Uohara A."/>
            <person name="Ohji S."/>
            <person name="Ichikawa N."/>
        </authorList>
    </citation>
    <scope>NUCLEOTIDE SEQUENCE [LARGE SCALE GENOMIC DNA]</scope>
    <source>
        <strain evidence="6 7">NBRC 3747</strain>
    </source>
</reference>
<dbReference type="Gene3D" id="3.40.390.10">
    <property type="entry name" value="Collagenase (Catalytic Domain)"/>
    <property type="match status" value="1"/>
</dbReference>
<dbReference type="PRINTS" id="PR00138">
    <property type="entry name" value="MATRIXIN"/>
</dbReference>
<name>A0A4Y3KBW0_CELUD</name>
<keyword evidence="3" id="KW-0378">Hydrolase</keyword>
<dbReference type="InterPro" id="IPR001818">
    <property type="entry name" value="Pept_M10_metallopeptidase"/>
</dbReference>
<evidence type="ECO:0000256" key="4">
    <source>
        <dbReference type="ARBA" id="ARBA00022833"/>
    </source>
</evidence>
<dbReference type="SUPFAM" id="SSF55486">
    <property type="entry name" value="Metalloproteases ('zincins'), catalytic domain"/>
    <property type="match status" value="1"/>
</dbReference>
<dbReference type="Pfam" id="PF00413">
    <property type="entry name" value="Peptidase_M10"/>
    <property type="match status" value="1"/>
</dbReference>
<accession>A0A4Y3KBW0</accession>
<dbReference type="SMART" id="SM00235">
    <property type="entry name" value="ZnMc"/>
    <property type="match status" value="1"/>
</dbReference>
<comment type="caution">
    <text evidence="6">The sequence shown here is derived from an EMBL/GenBank/DDBJ whole genome shotgun (WGS) entry which is preliminary data.</text>
</comment>
<keyword evidence="7" id="KW-1185">Reference proteome</keyword>
<dbReference type="EMBL" id="BJLP01000017">
    <property type="protein sequence ID" value="GEA80854.1"/>
    <property type="molecule type" value="Genomic_DNA"/>
</dbReference>
<evidence type="ECO:0000259" key="5">
    <source>
        <dbReference type="SMART" id="SM00235"/>
    </source>
</evidence>
<organism evidence="6 7">
    <name type="scientific">Cellulomonas uda</name>
    <dbReference type="NCBI Taxonomy" id="1714"/>
    <lineage>
        <taxon>Bacteria</taxon>
        <taxon>Bacillati</taxon>
        <taxon>Actinomycetota</taxon>
        <taxon>Actinomycetes</taxon>
        <taxon>Micrococcales</taxon>
        <taxon>Cellulomonadaceae</taxon>
        <taxon>Cellulomonas</taxon>
    </lineage>
</organism>
<dbReference type="Proteomes" id="UP000315842">
    <property type="component" value="Unassembled WGS sequence"/>
</dbReference>
<dbReference type="InterPro" id="IPR024079">
    <property type="entry name" value="MetalloPept_cat_dom_sf"/>
</dbReference>
<protein>
    <recommendedName>
        <fullName evidence="5">Peptidase metallopeptidase domain-containing protein</fullName>
    </recommendedName>
</protein>
<evidence type="ECO:0000256" key="2">
    <source>
        <dbReference type="ARBA" id="ARBA00022723"/>
    </source>
</evidence>
<evidence type="ECO:0000313" key="6">
    <source>
        <dbReference type="EMBL" id="GEA80854.1"/>
    </source>
</evidence>
<dbReference type="GO" id="GO:0031012">
    <property type="term" value="C:extracellular matrix"/>
    <property type="evidence" value="ECO:0007669"/>
    <property type="project" value="InterPro"/>
</dbReference>
<dbReference type="InterPro" id="IPR006026">
    <property type="entry name" value="Peptidase_Metallo"/>
</dbReference>
<sequence>MRSCRSRGPCRANRCTDNRNALFGHKWFKDFNYWVNDTENLPSDISGGTFTTVVKDAAKMWQNGTNGCGVSVDVDRTNVWQGITTRNSNVNGPEGKCAKSGDGKNVVDFGVLPSGLNGISCTRDSWRVGLDIAQESDVRINKQSGRWTTTSSGCKGKIDLRGVVNHELGHTMGLAHVGNGDSALVMSTKRPACTFDRRTLGKGDVTGLKRLYG</sequence>
<dbReference type="GO" id="GO:0008270">
    <property type="term" value="F:zinc ion binding"/>
    <property type="evidence" value="ECO:0007669"/>
    <property type="project" value="InterPro"/>
</dbReference>
<feature type="domain" description="Peptidase metallopeptidase" evidence="5">
    <location>
        <begin position="23"/>
        <end position="213"/>
    </location>
</feature>
<dbReference type="GO" id="GO:0006508">
    <property type="term" value="P:proteolysis"/>
    <property type="evidence" value="ECO:0007669"/>
    <property type="project" value="UniProtKB-KW"/>
</dbReference>